<proteinExistence type="predicted"/>
<name>A0A2P8GLR0_9BACT</name>
<reference evidence="1 2" key="1">
    <citation type="submission" date="2018-03" db="EMBL/GenBank/DDBJ databases">
        <title>Genomic Encyclopedia of Archaeal and Bacterial Type Strains, Phase II (KMG-II): from individual species to whole genera.</title>
        <authorList>
            <person name="Goeker M."/>
        </authorList>
    </citation>
    <scope>NUCLEOTIDE SEQUENCE [LARGE SCALE GENOMIC DNA]</scope>
    <source>
        <strain evidence="1 2">DSM 18107</strain>
    </source>
</reference>
<accession>A0A2P8GLR0</accession>
<dbReference type="Proteomes" id="UP000240978">
    <property type="component" value="Unassembled WGS sequence"/>
</dbReference>
<comment type="caution">
    <text evidence="1">The sequence shown here is derived from an EMBL/GenBank/DDBJ whole genome shotgun (WGS) entry which is preliminary data.</text>
</comment>
<protein>
    <submittedName>
        <fullName evidence="1">Uncharacterized protein</fullName>
    </submittedName>
</protein>
<gene>
    <name evidence="1" type="ORF">CLV42_102483</name>
</gene>
<dbReference type="AlphaFoldDB" id="A0A2P8GLR0"/>
<keyword evidence="2" id="KW-1185">Reference proteome</keyword>
<sequence length="40" mass="4714">MLHPKVTLRHNCTLLLFLQPLITDPERIPVPKNKLLSEMY</sequence>
<dbReference type="EMBL" id="PYGK01000002">
    <property type="protein sequence ID" value="PSL34909.1"/>
    <property type="molecule type" value="Genomic_DNA"/>
</dbReference>
<evidence type="ECO:0000313" key="2">
    <source>
        <dbReference type="Proteomes" id="UP000240978"/>
    </source>
</evidence>
<evidence type="ECO:0000313" key="1">
    <source>
        <dbReference type="EMBL" id="PSL34909.1"/>
    </source>
</evidence>
<organism evidence="1 2">
    <name type="scientific">Chitinophaga ginsengisoli</name>
    <dbReference type="NCBI Taxonomy" id="363837"/>
    <lineage>
        <taxon>Bacteria</taxon>
        <taxon>Pseudomonadati</taxon>
        <taxon>Bacteroidota</taxon>
        <taxon>Chitinophagia</taxon>
        <taxon>Chitinophagales</taxon>
        <taxon>Chitinophagaceae</taxon>
        <taxon>Chitinophaga</taxon>
    </lineage>
</organism>